<evidence type="ECO:0000313" key="12">
    <source>
        <dbReference type="Proteomes" id="UP000175691"/>
    </source>
</evidence>
<dbReference type="InterPro" id="IPR023205">
    <property type="entry name" value="DsbA/DsbL"/>
</dbReference>
<dbReference type="InterPro" id="IPR036249">
    <property type="entry name" value="Thioredoxin-like_sf"/>
</dbReference>
<keyword evidence="5 7" id="KW-1015">Disulfide bond</keyword>
<dbReference type="OrthoDB" id="9784896at2"/>
<evidence type="ECO:0000256" key="1">
    <source>
        <dbReference type="ARBA" id="ARBA00004418"/>
    </source>
</evidence>
<dbReference type="InterPro" id="IPR050824">
    <property type="entry name" value="Thiol_disulfide_DsbA"/>
</dbReference>
<dbReference type="PANTHER" id="PTHR35891">
    <property type="entry name" value="THIOL:DISULFIDE INTERCHANGE PROTEIN DSBA"/>
    <property type="match status" value="1"/>
</dbReference>
<feature type="signal peptide" evidence="9">
    <location>
        <begin position="1"/>
        <end position="20"/>
    </location>
</feature>
<dbReference type="GO" id="GO:0016491">
    <property type="term" value="F:oxidoreductase activity"/>
    <property type="evidence" value="ECO:0007669"/>
    <property type="project" value="InterPro"/>
</dbReference>
<dbReference type="Gene3D" id="3.40.30.10">
    <property type="entry name" value="Glutaredoxin"/>
    <property type="match status" value="1"/>
</dbReference>
<keyword evidence="3 9" id="KW-0732">Signal</keyword>
<proteinExistence type="inferred from homology"/>
<reference evidence="11 12" key="1">
    <citation type="submission" date="2016-08" db="EMBL/GenBank/DDBJ databases">
        <authorList>
            <person name="Seilhamer J.J."/>
        </authorList>
    </citation>
    <scope>NUCLEOTIDE SEQUENCE [LARGE SCALE GENOMIC DNA]</scope>
    <source>
        <strain evidence="11 12">KCTC 42603</strain>
    </source>
</reference>
<dbReference type="RefSeq" id="WP_070123803.1">
    <property type="nucleotide sequence ID" value="NZ_MDHN01000008.1"/>
</dbReference>
<comment type="similarity">
    <text evidence="2">Belongs to the thioredoxin family. DsbA subfamily.</text>
</comment>
<gene>
    <name evidence="11" type="ORF">BFC18_04785</name>
</gene>
<evidence type="ECO:0000313" key="11">
    <source>
        <dbReference type="EMBL" id="OFC72021.1"/>
    </source>
</evidence>
<evidence type="ECO:0000256" key="2">
    <source>
        <dbReference type="ARBA" id="ARBA00005791"/>
    </source>
</evidence>
<sequence length="209" mass="23819">MKKIALFLLTALLLPLQACADDVKWKEGTHYEVLDQPATSKPTVYEFASFWCGHCFRFEPVVAEIKKALPENVKFTKIHVNFMPGADESVQDDATRAMMIGRVLKREDELNGAIFNYIHQQRASIGGMSDLKNIFVVNDVDPEEFDKLAKTSNFSVDNMVKKNLKIQEQYRKDVTGTPTFIVNGKYKATFVQGMTFDDVRDLVVWLSQQ</sequence>
<dbReference type="GO" id="GO:0042597">
    <property type="term" value="C:periplasmic space"/>
    <property type="evidence" value="ECO:0007669"/>
    <property type="project" value="UniProtKB-SubCell"/>
</dbReference>
<dbReference type="PIRSF" id="PIRSF001488">
    <property type="entry name" value="Tdi_protein"/>
    <property type="match status" value="1"/>
</dbReference>
<dbReference type="Proteomes" id="UP000175691">
    <property type="component" value="Unassembled WGS sequence"/>
</dbReference>
<dbReference type="SUPFAM" id="SSF52833">
    <property type="entry name" value="Thioredoxin-like"/>
    <property type="match status" value="1"/>
</dbReference>
<evidence type="ECO:0000256" key="8">
    <source>
        <dbReference type="PIRSR" id="PIRSR001488-1"/>
    </source>
</evidence>
<organism evidence="11 12">
    <name type="scientific">Alteromonas confluentis</name>
    <dbReference type="NCBI Taxonomy" id="1656094"/>
    <lineage>
        <taxon>Bacteria</taxon>
        <taxon>Pseudomonadati</taxon>
        <taxon>Pseudomonadota</taxon>
        <taxon>Gammaproteobacteria</taxon>
        <taxon>Alteromonadales</taxon>
        <taxon>Alteromonadaceae</taxon>
        <taxon>Alteromonas/Salinimonas group</taxon>
        <taxon>Alteromonas</taxon>
    </lineage>
</organism>
<keyword evidence="4 7" id="KW-0574">Periplasm</keyword>
<keyword evidence="6" id="KW-0676">Redox-active center</keyword>
<dbReference type="PANTHER" id="PTHR35891:SF2">
    <property type="entry name" value="THIOL:DISULFIDE INTERCHANGE PROTEIN DSBA"/>
    <property type="match status" value="1"/>
</dbReference>
<evidence type="ECO:0000259" key="10">
    <source>
        <dbReference type="PROSITE" id="PS51352"/>
    </source>
</evidence>
<feature type="domain" description="Thioredoxin" evidence="10">
    <location>
        <begin position="12"/>
        <end position="208"/>
    </location>
</feature>
<keyword evidence="12" id="KW-1185">Reference proteome</keyword>
<dbReference type="PROSITE" id="PS51352">
    <property type="entry name" value="THIOREDOXIN_2"/>
    <property type="match status" value="1"/>
</dbReference>
<feature type="disulfide bond" description="Redox-active" evidence="8">
    <location>
        <begin position="52"/>
        <end position="55"/>
    </location>
</feature>
<evidence type="ECO:0000256" key="5">
    <source>
        <dbReference type="ARBA" id="ARBA00023157"/>
    </source>
</evidence>
<dbReference type="Pfam" id="PF01323">
    <property type="entry name" value="DSBA"/>
    <property type="match status" value="1"/>
</dbReference>
<evidence type="ECO:0000256" key="7">
    <source>
        <dbReference type="PIRNR" id="PIRNR001488"/>
    </source>
</evidence>
<feature type="chain" id="PRO_5009209780" description="Thiol:disulfide interchange protein" evidence="9">
    <location>
        <begin position="21"/>
        <end position="209"/>
    </location>
</feature>
<dbReference type="AlphaFoldDB" id="A0A1E7ZET3"/>
<comment type="caution">
    <text evidence="11">The sequence shown here is derived from an EMBL/GenBank/DDBJ whole genome shotgun (WGS) entry which is preliminary data.</text>
</comment>
<dbReference type="EMBL" id="MDHN01000008">
    <property type="protein sequence ID" value="OFC72021.1"/>
    <property type="molecule type" value="Genomic_DNA"/>
</dbReference>
<dbReference type="STRING" id="1656094.BFC18_04785"/>
<comment type="subcellular location">
    <subcellularLocation>
        <location evidence="1 7">Periplasm</location>
    </subcellularLocation>
</comment>
<dbReference type="CDD" id="cd03019">
    <property type="entry name" value="DsbA_DsbA"/>
    <property type="match status" value="1"/>
</dbReference>
<evidence type="ECO:0000256" key="4">
    <source>
        <dbReference type="ARBA" id="ARBA00022764"/>
    </source>
</evidence>
<accession>A0A1E7ZET3</accession>
<dbReference type="InterPro" id="IPR001853">
    <property type="entry name" value="DSBA-like_thioredoxin_dom"/>
</dbReference>
<evidence type="ECO:0000256" key="3">
    <source>
        <dbReference type="ARBA" id="ARBA00022729"/>
    </source>
</evidence>
<protein>
    <recommendedName>
        <fullName evidence="7">Thiol:disulfide interchange protein</fullName>
    </recommendedName>
</protein>
<name>A0A1E7ZET3_9ALTE</name>
<evidence type="ECO:0000256" key="6">
    <source>
        <dbReference type="ARBA" id="ARBA00023284"/>
    </source>
</evidence>
<dbReference type="InterPro" id="IPR013766">
    <property type="entry name" value="Thioredoxin_domain"/>
</dbReference>
<evidence type="ECO:0000256" key="9">
    <source>
        <dbReference type="SAM" id="SignalP"/>
    </source>
</evidence>